<dbReference type="PROSITE" id="PS51350">
    <property type="entry name" value="PTS_HPR_DOM"/>
    <property type="match status" value="1"/>
</dbReference>
<dbReference type="RefSeq" id="WP_250859052.1">
    <property type="nucleotide sequence ID" value="NZ_JAGSOJ010000002.1"/>
</dbReference>
<evidence type="ECO:0000259" key="1">
    <source>
        <dbReference type="PROSITE" id="PS51350"/>
    </source>
</evidence>
<accession>A0A9J6P1B0</accession>
<reference evidence="2" key="1">
    <citation type="journal article" date="2021" name="mSystems">
        <title>Bacteria and Archaea Synergistically Convert Glycine Betaine to Biogenic Methane in the Formosa Cold Seep of the South China Sea.</title>
        <authorList>
            <person name="Li L."/>
            <person name="Zhang W."/>
            <person name="Zhang S."/>
            <person name="Song L."/>
            <person name="Sun Q."/>
            <person name="Zhang H."/>
            <person name="Xiang H."/>
            <person name="Dong X."/>
        </authorList>
    </citation>
    <scope>NUCLEOTIDE SEQUENCE</scope>
    <source>
        <strain evidence="2">ZWT</strain>
    </source>
</reference>
<name>A0A9J6P1B0_9CLOT</name>
<dbReference type="Gene3D" id="3.30.1340.10">
    <property type="entry name" value="HPr-like"/>
    <property type="match status" value="1"/>
</dbReference>
<protein>
    <submittedName>
        <fullName evidence="2">HPr family phosphocarrier protein</fullName>
    </submittedName>
</protein>
<dbReference type="EMBL" id="JAGSOJ010000002">
    <property type="protein sequence ID" value="MCM1990006.1"/>
    <property type="molecule type" value="Genomic_DNA"/>
</dbReference>
<dbReference type="AlphaFoldDB" id="A0A9J6P1B0"/>
<dbReference type="SUPFAM" id="SSF55594">
    <property type="entry name" value="HPr-like"/>
    <property type="match status" value="1"/>
</dbReference>
<feature type="domain" description="HPr" evidence="1">
    <location>
        <begin position="1"/>
        <end position="82"/>
    </location>
</feature>
<proteinExistence type="predicted"/>
<dbReference type="InterPro" id="IPR000032">
    <property type="entry name" value="HPr-like"/>
</dbReference>
<gene>
    <name evidence="2" type="ORF">KDK92_09650</name>
</gene>
<evidence type="ECO:0000313" key="3">
    <source>
        <dbReference type="Proteomes" id="UP001056429"/>
    </source>
</evidence>
<comment type="caution">
    <text evidence="2">The sequence shown here is derived from an EMBL/GenBank/DDBJ whole genome shotgun (WGS) entry which is preliminary data.</text>
</comment>
<sequence>MNNKCMEVKIEKDLQMTEFIEISEKLSRFMSDVSLKHENKNGNMKSIISLMAMNLKMGDTVTIEAVGSDCEEAVEFVKGMIK</sequence>
<organism evidence="2 3">
    <name type="scientific">Oceanirhabdus seepicola</name>
    <dbReference type="NCBI Taxonomy" id="2828781"/>
    <lineage>
        <taxon>Bacteria</taxon>
        <taxon>Bacillati</taxon>
        <taxon>Bacillota</taxon>
        <taxon>Clostridia</taxon>
        <taxon>Eubacteriales</taxon>
        <taxon>Clostridiaceae</taxon>
        <taxon>Oceanirhabdus</taxon>
    </lineage>
</organism>
<dbReference type="Pfam" id="PF00381">
    <property type="entry name" value="PTS-HPr"/>
    <property type="match status" value="1"/>
</dbReference>
<evidence type="ECO:0000313" key="2">
    <source>
        <dbReference type="EMBL" id="MCM1990006.1"/>
    </source>
</evidence>
<dbReference type="PRINTS" id="PR00107">
    <property type="entry name" value="PHOSPHOCPHPR"/>
</dbReference>
<dbReference type="Proteomes" id="UP001056429">
    <property type="component" value="Unassembled WGS sequence"/>
</dbReference>
<dbReference type="InterPro" id="IPR035895">
    <property type="entry name" value="HPr-like_sf"/>
</dbReference>
<keyword evidence="3" id="KW-1185">Reference proteome</keyword>
<reference evidence="2" key="2">
    <citation type="submission" date="2021-04" db="EMBL/GenBank/DDBJ databases">
        <authorList>
            <person name="Dong X."/>
        </authorList>
    </citation>
    <scope>NUCLEOTIDE SEQUENCE</scope>
    <source>
        <strain evidence="2">ZWT</strain>
    </source>
</reference>